<evidence type="ECO:0000313" key="8">
    <source>
        <dbReference type="Proteomes" id="UP001559623"/>
    </source>
</evidence>
<comment type="similarity">
    <text evidence="1 4">Belongs to the FGGY kinase family.</text>
</comment>
<evidence type="ECO:0000256" key="1">
    <source>
        <dbReference type="ARBA" id="ARBA00009156"/>
    </source>
</evidence>
<dbReference type="PANTHER" id="PTHR43095">
    <property type="entry name" value="SUGAR KINASE"/>
    <property type="match status" value="1"/>
</dbReference>
<dbReference type="InterPro" id="IPR018483">
    <property type="entry name" value="Carb_kinase_FGGY_CS"/>
</dbReference>
<evidence type="ECO:0000256" key="2">
    <source>
        <dbReference type="ARBA" id="ARBA00022679"/>
    </source>
</evidence>
<comment type="caution">
    <text evidence="7">The sequence shown here is derived from an EMBL/GenBank/DDBJ whole genome shotgun (WGS) entry which is preliminary data.</text>
</comment>
<dbReference type="InterPro" id="IPR043129">
    <property type="entry name" value="ATPase_NBD"/>
</dbReference>
<feature type="domain" description="Carbohydrate kinase FGGY N-terminal" evidence="5">
    <location>
        <begin position="3"/>
        <end position="241"/>
    </location>
</feature>
<dbReference type="PROSITE" id="PS00933">
    <property type="entry name" value="FGGY_KINASES_1"/>
    <property type="match status" value="1"/>
</dbReference>
<keyword evidence="2 4" id="KW-0808">Transferase</keyword>
<name>A0ABV3X808_9FIRM</name>
<dbReference type="PIRSF" id="PIRSF000538">
    <property type="entry name" value="GlpK"/>
    <property type="match status" value="1"/>
</dbReference>
<dbReference type="CDD" id="cd07773">
    <property type="entry name" value="ASKHA_NBD_FGGY_FK"/>
    <property type="match status" value="1"/>
</dbReference>
<proteinExistence type="inferred from homology"/>
<feature type="domain" description="Carbohydrate kinase FGGY C-terminal" evidence="6">
    <location>
        <begin position="286"/>
        <end position="446"/>
    </location>
</feature>
<accession>A0ABV3X808</accession>
<dbReference type="SUPFAM" id="SSF53067">
    <property type="entry name" value="Actin-like ATPase domain"/>
    <property type="match status" value="2"/>
</dbReference>
<evidence type="ECO:0000256" key="4">
    <source>
        <dbReference type="RuleBase" id="RU003733"/>
    </source>
</evidence>
<dbReference type="Pfam" id="PF02782">
    <property type="entry name" value="FGGY_C"/>
    <property type="match status" value="1"/>
</dbReference>
<keyword evidence="8" id="KW-1185">Reference proteome</keyword>
<dbReference type="InterPro" id="IPR000577">
    <property type="entry name" value="Carb_kinase_FGGY"/>
</dbReference>
<reference evidence="7 8" key="1">
    <citation type="submission" date="2023-04" db="EMBL/GenBank/DDBJ databases">
        <title>Genome Sequence of Selenomonas sputigena ATCC 33150.</title>
        <authorList>
            <person name="Miller D.P."/>
            <person name="Anvari S."/>
            <person name="Polson S.W."/>
            <person name="Macdonald M."/>
            <person name="Mcdowell J.V."/>
        </authorList>
    </citation>
    <scope>NUCLEOTIDE SEQUENCE [LARGE SCALE GENOMIC DNA]</scope>
    <source>
        <strain evidence="7 8">ATCC 33150</strain>
    </source>
</reference>
<dbReference type="InterPro" id="IPR050406">
    <property type="entry name" value="FGGY_Carb_Kinase"/>
</dbReference>
<dbReference type="PROSITE" id="PS00445">
    <property type="entry name" value="FGGY_KINASES_2"/>
    <property type="match status" value="1"/>
</dbReference>
<organism evidence="7 8">
    <name type="scientific">Selenomonas sputigena</name>
    <dbReference type="NCBI Taxonomy" id="69823"/>
    <lineage>
        <taxon>Bacteria</taxon>
        <taxon>Bacillati</taxon>
        <taxon>Bacillota</taxon>
        <taxon>Negativicutes</taxon>
        <taxon>Selenomonadales</taxon>
        <taxon>Selenomonadaceae</taxon>
        <taxon>Selenomonas</taxon>
    </lineage>
</organism>
<dbReference type="Pfam" id="PF00370">
    <property type="entry name" value="FGGY_N"/>
    <property type="match status" value="1"/>
</dbReference>
<dbReference type="Proteomes" id="UP001559623">
    <property type="component" value="Unassembled WGS sequence"/>
</dbReference>
<keyword evidence="3 4" id="KW-0418">Kinase</keyword>
<dbReference type="InterPro" id="IPR018484">
    <property type="entry name" value="FGGY_N"/>
</dbReference>
<sequence length="498" mass="54153">MLIAGMDIGSTNCKVVLYDTEGNLWQKFSRPCPLQRHDGYQELDAEDVWQAVAGCLADAFASCRDIGAIAVTSFGESFVVLDAEDAPLFPVMLYGDPRGGEQAARMQRELPADEVAATVGVPLHPMYSLPKLLWLKENHPEVFRRARRILLMQDYIVYRLSGVAQIDYSLASRTAAFSIRKKVWCKELLSYVGIPESLFSRPAPSGTVAGNLRHSLATEWKAAQEVLIVSGCHDQVAAALGSGLFAPGTAVDGAGTVECMTPILDSFPDSQLLAQGGIAVVPYVLPEKYVCYAFSFTGGALLQWYCRNFARQEMEASQKEGRSVHDLMEAGMSASPGTLFVLPHFNGAATPYMDEGAKGAILGLSLEHSGKDVYKAMMEGVAYEMEVNRRYLLRAGICVQSLRTSGGGAKSALWTQIKADVLGVPVTSMRTEEAGATGSAMLAACAVGCFQDLQEAAACFVHERNTYEPNKARNAIHAERFARYSPLYSMMKSFREEG</sequence>
<dbReference type="GO" id="GO:0016301">
    <property type="term" value="F:kinase activity"/>
    <property type="evidence" value="ECO:0007669"/>
    <property type="project" value="UniProtKB-KW"/>
</dbReference>
<evidence type="ECO:0000259" key="5">
    <source>
        <dbReference type="Pfam" id="PF00370"/>
    </source>
</evidence>
<evidence type="ECO:0000259" key="6">
    <source>
        <dbReference type="Pfam" id="PF02782"/>
    </source>
</evidence>
<evidence type="ECO:0000256" key="3">
    <source>
        <dbReference type="ARBA" id="ARBA00022777"/>
    </source>
</evidence>
<dbReference type="InterPro" id="IPR018485">
    <property type="entry name" value="FGGY_C"/>
</dbReference>
<dbReference type="RefSeq" id="WP_368848052.1">
    <property type="nucleotide sequence ID" value="NZ_CP194411.1"/>
</dbReference>
<evidence type="ECO:0000313" key="7">
    <source>
        <dbReference type="EMBL" id="MEX5286335.1"/>
    </source>
</evidence>
<protein>
    <submittedName>
        <fullName evidence="7">FGGY family carbohydrate kinase</fullName>
    </submittedName>
</protein>
<gene>
    <name evidence="7" type="ORF">QCO44_12015</name>
</gene>
<dbReference type="Gene3D" id="3.30.420.40">
    <property type="match status" value="2"/>
</dbReference>
<dbReference type="EMBL" id="JARVLH010000011">
    <property type="protein sequence ID" value="MEX5286335.1"/>
    <property type="molecule type" value="Genomic_DNA"/>
</dbReference>